<reference evidence="1 2" key="1">
    <citation type="submission" date="2019-03" db="EMBL/GenBank/DDBJ databases">
        <title>Genomic Encyclopedia of Type Strains, Phase IV (KMG-IV): sequencing the most valuable type-strain genomes for metagenomic binning, comparative biology and taxonomic classification.</title>
        <authorList>
            <person name="Goeker M."/>
        </authorList>
    </citation>
    <scope>NUCLEOTIDE SEQUENCE [LARGE SCALE GENOMIC DNA]</scope>
    <source>
        <strain evidence="1 2">DSM 16730</strain>
    </source>
</reference>
<evidence type="ECO:0000313" key="2">
    <source>
        <dbReference type="Proteomes" id="UP000295433"/>
    </source>
</evidence>
<sequence length="46" mass="5295">MLRGEMLMRRSLNSLDELADLHFRLYDDAVHYAAEAGEIGSLSQIW</sequence>
<accession>A0A4R3VK32</accession>
<dbReference type="Proteomes" id="UP000295433">
    <property type="component" value="Unassembled WGS sequence"/>
</dbReference>
<comment type="caution">
    <text evidence="1">The sequence shown here is derived from an EMBL/GenBank/DDBJ whole genome shotgun (WGS) entry which is preliminary data.</text>
</comment>
<dbReference type="EMBL" id="SMBY01000011">
    <property type="protein sequence ID" value="TCV04208.1"/>
    <property type="molecule type" value="Genomic_DNA"/>
</dbReference>
<proteinExistence type="predicted"/>
<organism evidence="1 2">
    <name type="scientific">Samsonia erythrinae</name>
    <dbReference type="NCBI Taxonomy" id="160434"/>
    <lineage>
        <taxon>Bacteria</taxon>
        <taxon>Pseudomonadati</taxon>
        <taxon>Pseudomonadota</taxon>
        <taxon>Gammaproteobacteria</taxon>
        <taxon>Enterobacterales</taxon>
        <taxon>Pectobacteriaceae</taxon>
        <taxon>Samsonia</taxon>
    </lineage>
</organism>
<gene>
    <name evidence="1" type="ORF">EDC54_11178</name>
</gene>
<protein>
    <submittedName>
        <fullName evidence="1">Uncharacterized protein</fullName>
    </submittedName>
</protein>
<keyword evidence="2" id="KW-1185">Reference proteome</keyword>
<evidence type="ECO:0000313" key="1">
    <source>
        <dbReference type="EMBL" id="TCV04208.1"/>
    </source>
</evidence>
<dbReference type="AlphaFoldDB" id="A0A4R3VK32"/>
<name>A0A4R3VK32_9GAMM</name>